<dbReference type="PANTHER" id="PTHR46648:SF1">
    <property type="entry name" value="ADENOSINE 5'-MONOPHOSPHORAMIDASE HNT1"/>
    <property type="match status" value="1"/>
</dbReference>
<gene>
    <name evidence="3" type="ORF">JCM19239_6110</name>
</gene>
<dbReference type="PROSITE" id="PS00892">
    <property type="entry name" value="HIT_1"/>
    <property type="match status" value="1"/>
</dbReference>
<evidence type="ECO:0000256" key="1">
    <source>
        <dbReference type="PROSITE-ProRule" id="PRU00464"/>
    </source>
</evidence>
<dbReference type="InterPro" id="IPR019808">
    <property type="entry name" value="Histidine_triad_CS"/>
</dbReference>
<dbReference type="Proteomes" id="UP000029223">
    <property type="component" value="Unassembled WGS sequence"/>
</dbReference>
<accession>A0ABQ0JJU0</accession>
<organism evidence="3 4">
    <name type="scientific">Vibrio variabilis</name>
    <dbReference type="NCBI Taxonomy" id="990271"/>
    <lineage>
        <taxon>Bacteria</taxon>
        <taxon>Pseudomonadati</taxon>
        <taxon>Pseudomonadota</taxon>
        <taxon>Gammaproteobacteria</taxon>
        <taxon>Vibrionales</taxon>
        <taxon>Vibrionaceae</taxon>
        <taxon>Vibrio</taxon>
    </lineage>
</organism>
<evidence type="ECO:0000259" key="2">
    <source>
        <dbReference type="PROSITE" id="PS51084"/>
    </source>
</evidence>
<evidence type="ECO:0000313" key="4">
    <source>
        <dbReference type="Proteomes" id="UP000029223"/>
    </source>
</evidence>
<reference evidence="4" key="1">
    <citation type="submission" date="2014-09" db="EMBL/GenBank/DDBJ databases">
        <title>Vibrio variabilis JCM 19239. (C206) whole genome shotgun sequence.</title>
        <authorList>
            <person name="Sawabe T."/>
            <person name="Meirelles P."/>
            <person name="Nakanishi M."/>
            <person name="Sayaka M."/>
            <person name="Hattori M."/>
            <person name="Ohkuma M."/>
        </authorList>
    </citation>
    <scope>NUCLEOTIDE SEQUENCE [LARGE SCALE GENOMIC DNA]</scope>
    <source>
        <strain evidence="4">JCM 19239</strain>
    </source>
</reference>
<sequence>MGAFFVDNVDYWSLTKVLLGNVSYDGLNSDKTDISLNSKSIHTLIIECVKGAIAMEKCVLCDINNDRLEHVLIAQNGALKAVLDRYPITEGHILIISQNHESHLEHLNDPEYHAMFEFARELGRRLPTCMEGVEDYNLLVNNGKCSGQHIPHVHLHLIPRRRGDTFGFYWRLLTRFINPFSSLGSGKNLRNVQRKWQGSR</sequence>
<dbReference type="GO" id="GO:0016787">
    <property type="term" value="F:hydrolase activity"/>
    <property type="evidence" value="ECO:0007669"/>
    <property type="project" value="UniProtKB-KW"/>
</dbReference>
<dbReference type="EMBL" id="BBMS01000055">
    <property type="protein sequence ID" value="GAL29022.1"/>
    <property type="molecule type" value="Genomic_DNA"/>
</dbReference>
<feature type="domain" description="HIT" evidence="2">
    <location>
        <begin position="59"/>
        <end position="167"/>
    </location>
</feature>
<keyword evidence="3" id="KW-0378">Hydrolase</keyword>
<dbReference type="InterPro" id="IPR001310">
    <property type="entry name" value="Histidine_triad_HIT"/>
</dbReference>
<dbReference type="SUPFAM" id="SSF54197">
    <property type="entry name" value="HIT-like"/>
    <property type="match status" value="1"/>
</dbReference>
<evidence type="ECO:0000313" key="3">
    <source>
        <dbReference type="EMBL" id="GAL29022.1"/>
    </source>
</evidence>
<dbReference type="InterPro" id="IPR011146">
    <property type="entry name" value="HIT-like"/>
</dbReference>
<reference evidence="4" key="2">
    <citation type="submission" date="2014-09" db="EMBL/GenBank/DDBJ databases">
        <authorList>
            <consortium name="NBRP consortium"/>
            <person name="Sawabe T."/>
            <person name="Meirelles P."/>
            <person name="Nakanishi M."/>
            <person name="Sayaka M."/>
            <person name="Hattori M."/>
            <person name="Ohkuma M."/>
        </authorList>
    </citation>
    <scope>NUCLEOTIDE SEQUENCE [LARGE SCALE GENOMIC DNA]</scope>
    <source>
        <strain evidence="4">JCM 19239</strain>
    </source>
</reference>
<keyword evidence="4" id="KW-1185">Reference proteome</keyword>
<comment type="caution">
    <text evidence="3">The sequence shown here is derived from an EMBL/GenBank/DDBJ whole genome shotgun (WGS) entry which is preliminary data.</text>
</comment>
<name>A0ABQ0JJU0_9VIBR</name>
<dbReference type="PROSITE" id="PS51084">
    <property type="entry name" value="HIT_2"/>
    <property type="match status" value="1"/>
</dbReference>
<proteinExistence type="predicted"/>
<dbReference type="PANTHER" id="PTHR46648">
    <property type="entry name" value="HIT FAMILY PROTEIN 1"/>
    <property type="match status" value="1"/>
</dbReference>
<protein>
    <submittedName>
        <fullName evidence="3">Diadenosine tetraphosphate hydrolase</fullName>
    </submittedName>
</protein>
<dbReference type="Pfam" id="PF01230">
    <property type="entry name" value="HIT"/>
    <property type="match status" value="1"/>
</dbReference>
<dbReference type="Gene3D" id="3.30.428.10">
    <property type="entry name" value="HIT-like"/>
    <property type="match status" value="1"/>
</dbReference>
<dbReference type="InterPro" id="IPR036265">
    <property type="entry name" value="HIT-like_sf"/>
</dbReference>
<feature type="short sequence motif" description="Histidine triad motif" evidence="1">
    <location>
        <begin position="152"/>
        <end position="156"/>
    </location>
</feature>